<feature type="transmembrane region" description="Helical" evidence="1">
    <location>
        <begin position="221"/>
        <end position="241"/>
    </location>
</feature>
<protein>
    <submittedName>
        <fullName evidence="4">Uncharacterized protein</fullName>
    </submittedName>
</protein>
<feature type="transmembrane region" description="Helical" evidence="1">
    <location>
        <begin position="405"/>
        <end position="433"/>
    </location>
</feature>
<dbReference type="EMBL" id="LNQE01000325">
    <property type="protein sequence ID" value="KUG27475.1"/>
    <property type="molecule type" value="Genomic_DNA"/>
</dbReference>
<reference evidence="4" key="1">
    <citation type="journal article" date="2015" name="Proc. Natl. Acad. Sci. U.S.A.">
        <title>Networks of energetic and metabolic interactions define dynamics in microbial communities.</title>
        <authorList>
            <person name="Embree M."/>
            <person name="Liu J.K."/>
            <person name="Al-Bassam M.M."/>
            <person name="Zengler K."/>
        </authorList>
    </citation>
    <scope>NUCLEOTIDE SEQUENCE</scope>
</reference>
<dbReference type="Pfam" id="PF20580">
    <property type="entry name" value="DUF6784"/>
    <property type="match status" value="1"/>
</dbReference>
<name>A0A0W8G4Q6_9ZZZZ</name>
<evidence type="ECO:0000313" key="4">
    <source>
        <dbReference type="EMBL" id="KUG27475.1"/>
    </source>
</evidence>
<feature type="transmembrane region" description="Helical" evidence="1">
    <location>
        <begin position="625"/>
        <end position="647"/>
    </location>
</feature>
<feature type="transmembrane region" description="Helical" evidence="1">
    <location>
        <begin position="73"/>
        <end position="95"/>
    </location>
</feature>
<feature type="transmembrane region" description="Helical" evidence="1">
    <location>
        <begin position="261"/>
        <end position="284"/>
    </location>
</feature>
<keyword evidence="1" id="KW-1133">Transmembrane helix</keyword>
<evidence type="ECO:0000259" key="3">
    <source>
        <dbReference type="Pfam" id="PF20581"/>
    </source>
</evidence>
<feature type="transmembrane region" description="Helical" evidence="1">
    <location>
        <begin position="7"/>
        <end position="28"/>
    </location>
</feature>
<evidence type="ECO:0000259" key="2">
    <source>
        <dbReference type="Pfam" id="PF20580"/>
    </source>
</evidence>
<feature type="domain" description="DUF6784" evidence="2">
    <location>
        <begin position="556"/>
        <end position="651"/>
    </location>
</feature>
<sequence length="656" mass="72994">MIRARSVVLGIVMGLLVCAVTPVNNMYMAATPLGGGHFPLAPFFILLLVTLLAALVSRLFFRKNPVLTGIELLVSWGFMVVVSGVAFTGLARTFFINITAPAHFATVGNRWKDVLAPLVPKDWSPVDPAAVDFLYNGLEGGYRLGWFEVLGRIPWSAWMVPLATWAVFILLCYLVMVCLVNLFSRQWVANERMNFPLLRVPTLMTEAYDEGRPFAFFTDRFLLVGLLVPVFLHTLNGIGFYDPAVPQFPTLFLLGPYFPQTGFFSGFSKLRIYFYPAFIGFAYLTARQISLSFWVFYLLGGLLFGFFEVIGYQIPSSALGVTFGPTLTRPEETQMVGAYGVFFLFIVWLARQHLFAAARDALTFRRTAAAESEWISAAVSFWGVVAGLGLLVAWCMYFGMPVVPAMLLLGIFFVIMLVATRIICQGGLAYFTLTAAPTDGLLAFFGSGFFSNIGLMMAAVMQKVLFVDLRESLMPSLMHFSKIGENVRQKRLLVAGLGVALVLAVAVSFAAMLALCHKYGLRDLQVDWETQTTVGVYENVQRLLDAPAGPNEWIIGFALAGAVIMFLLVICYQRFYWWPIHPIGYLTMYSSAMRILWFSFLIGWMCNQLTLRYGGVALFRRVRMLFVGLIIGDLLMGGIYAVIGIYAGQSYLVLPN</sequence>
<organism evidence="4">
    <name type="scientific">hydrocarbon metagenome</name>
    <dbReference type="NCBI Taxonomy" id="938273"/>
    <lineage>
        <taxon>unclassified sequences</taxon>
        <taxon>metagenomes</taxon>
        <taxon>ecological metagenomes</taxon>
    </lineage>
</organism>
<dbReference type="InterPro" id="IPR046711">
    <property type="entry name" value="DUF6784"/>
</dbReference>
<accession>A0A0W8G4Q6</accession>
<evidence type="ECO:0000256" key="1">
    <source>
        <dbReference type="SAM" id="Phobius"/>
    </source>
</evidence>
<feature type="transmembrane region" description="Helical" evidence="1">
    <location>
        <begin position="334"/>
        <end position="354"/>
    </location>
</feature>
<keyword evidence="1" id="KW-0812">Transmembrane</keyword>
<feature type="transmembrane region" description="Helical" evidence="1">
    <location>
        <begin position="291"/>
        <end position="314"/>
    </location>
</feature>
<feature type="transmembrane region" description="Helical" evidence="1">
    <location>
        <begin position="374"/>
        <end position="399"/>
    </location>
</feature>
<feature type="transmembrane region" description="Helical" evidence="1">
    <location>
        <begin position="440"/>
        <end position="461"/>
    </location>
</feature>
<keyword evidence="1" id="KW-0472">Membrane</keyword>
<dbReference type="Pfam" id="PF20581">
    <property type="entry name" value="DUF6785"/>
    <property type="match status" value="1"/>
</dbReference>
<gene>
    <name evidence="4" type="ORF">ASZ90_002667</name>
</gene>
<comment type="caution">
    <text evidence="4">The sequence shown here is derived from an EMBL/GenBank/DDBJ whole genome shotgun (WGS) entry which is preliminary data.</text>
</comment>
<feature type="domain" description="DUF6785" evidence="3">
    <location>
        <begin position="4"/>
        <end position="520"/>
    </location>
</feature>
<feature type="transmembrane region" description="Helical" evidence="1">
    <location>
        <begin position="40"/>
        <end position="61"/>
    </location>
</feature>
<dbReference type="AlphaFoldDB" id="A0A0W8G4Q6"/>
<feature type="transmembrane region" description="Helical" evidence="1">
    <location>
        <begin position="492"/>
        <end position="515"/>
    </location>
</feature>
<proteinExistence type="predicted"/>
<dbReference type="InterPro" id="IPR046712">
    <property type="entry name" value="DUF6785"/>
</dbReference>
<feature type="transmembrane region" description="Helical" evidence="1">
    <location>
        <begin position="553"/>
        <end position="575"/>
    </location>
</feature>
<feature type="transmembrane region" description="Helical" evidence="1">
    <location>
        <begin position="162"/>
        <end position="183"/>
    </location>
</feature>